<dbReference type="AlphaFoldDB" id="A0A849KUF3"/>
<name>A0A849KUF3_9RHOB</name>
<proteinExistence type="predicted"/>
<evidence type="ECO:0000256" key="1">
    <source>
        <dbReference type="SAM" id="SignalP"/>
    </source>
</evidence>
<dbReference type="RefSeq" id="WP_171321455.1">
    <property type="nucleotide sequence ID" value="NZ_JABFBC010000001.1"/>
</dbReference>
<keyword evidence="3" id="KW-1185">Reference proteome</keyword>
<organism evidence="2 3">
    <name type="scientific">Halovulum dunhuangense</name>
    <dbReference type="NCBI Taxonomy" id="1505036"/>
    <lineage>
        <taxon>Bacteria</taxon>
        <taxon>Pseudomonadati</taxon>
        <taxon>Pseudomonadota</taxon>
        <taxon>Alphaproteobacteria</taxon>
        <taxon>Rhodobacterales</taxon>
        <taxon>Paracoccaceae</taxon>
        <taxon>Halovulum</taxon>
    </lineage>
</organism>
<sequence length="133" mass="14268">MKVIALSSLATAALLAACAAPEATQSFSSRQEQVCYERTSAALAPGRELRRGPDGTFVEVTVVNDFMRDVERSEAFDACMTATRPAGSTGDMAPVTFTGEELTIWRSLTDTARAQALEFIRNGGTLREFVAQG</sequence>
<dbReference type="EMBL" id="JABFBC010000001">
    <property type="protein sequence ID" value="NNU78918.1"/>
    <property type="molecule type" value="Genomic_DNA"/>
</dbReference>
<evidence type="ECO:0008006" key="4">
    <source>
        <dbReference type="Google" id="ProtNLM"/>
    </source>
</evidence>
<dbReference type="PROSITE" id="PS51257">
    <property type="entry name" value="PROKAR_LIPOPROTEIN"/>
    <property type="match status" value="1"/>
</dbReference>
<feature type="signal peptide" evidence="1">
    <location>
        <begin position="1"/>
        <end position="19"/>
    </location>
</feature>
<gene>
    <name evidence="2" type="ORF">HMH01_00570</name>
</gene>
<comment type="caution">
    <text evidence="2">The sequence shown here is derived from an EMBL/GenBank/DDBJ whole genome shotgun (WGS) entry which is preliminary data.</text>
</comment>
<feature type="chain" id="PRO_5032636130" description="Lipoprotein" evidence="1">
    <location>
        <begin position="20"/>
        <end position="133"/>
    </location>
</feature>
<evidence type="ECO:0000313" key="3">
    <source>
        <dbReference type="Proteomes" id="UP000572377"/>
    </source>
</evidence>
<evidence type="ECO:0000313" key="2">
    <source>
        <dbReference type="EMBL" id="NNU78918.1"/>
    </source>
</evidence>
<dbReference type="Proteomes" id="UP000572377">
    <property type="component" value="Unassembled WGS sequence"/>
</dbReference>
<protein>
    <recommendedName>
        <fullName evidence="4">Lipoprotein</fullName>
    </recommendedName>
</protein>
<reference evidence="2 3" key="1">
    <citation type="submission" date="2020-05" db="EMBL/GenBank/DDBJ databases">
        <title>Gimesia benthica sp. nov., a novel planctomycete isolated from a deep-sea water sample of the Northwest Indian Ocean.</title>
        <authorList>
            <person name="Wang J."/>
            <person name="Ruan C."/>
            <person name="Song L."/>
            <person name="Zhu Y."/>
            <person name="Li A."/>
            <person name="Zheng X."/>
            <person name="Wang L."/>
            <person name="Lu Z."/>
            <person name="Huang Y."/>
            <person name="Du W."/>
            <person name="Zhou Y."/>
            <person name="Huang L."/>
            <person name="Dai X."/>
        </authorList>
    </citation>
    <scope>NUCLEOTIDE SEQUENCE [LARGE SCALE GENOMIC DNA]</scope>
    <source>
        <strain evidence="2 3">YYQ-30</strain>
    </source>
</reference>
<keyword evidence="1" id="KW-0732">Signal</keyword>
<accession>A0A849KUF3</accession>